<proteinExistence type="predicted"/>
<dbReference type="RefSeq" id="WP_286347268.1">
    <property type="nucleotide sequence ID" value="NZ_AP027733.1"/>
</dbReference>
<geneLocation type="plasmid" evidence="1 2">
    <name>pNBRC108728a</name>
</geneLocation>
<sequence>MSLDDAIAAERARLAREQEGAATAADARSAQAARDAVVFRRLRDDFMQRARIQVETLPVGFWKWKPGFVSTDRTLHAWVPLGLTGWMLTREAALLDDGRVVDARLVDTSSWRGKERFRKGPTRSIAANIFVDSYDGTLTASLSGERLEVTAATLPRQPMTGNAFEAFWSQLFASVLVSGVDAS</sequence>
<dbReference type="Proteomes" id="UP001321486">
    <property type="component" value="Plasmid pNBRC108728a"/>
</dbReference>
<reference evidence="2" key="1">
    <citation type="journal article" date="2019" name="Int. J. Syst. Evol. Microbiol.">
        <title>The Global Catalogue of Microorganisms (GCM) 10K type strain sequencing project: providing services to taxonomists for standard genome sequencing and annotation.</title>
        <authorList>
            <consortium name="The Broad Institute Genomics Platform"/>
            <consortium name="The Broad Institute Genome Sequencing Center for Infectious Disease"/>
            <person name="Wu L."/>
            <person name="Ma J."/>
        </authorList>
    </citation>
    <scope>NUCLEOTIDE SEQUENCE [LARGE SCALE GENOMIC DNA]</scope>
    <source>
        <strain evidence="2">NBRC 108728</strain>
    </source>
</reference>
<evidence type="ECO:0000313" key="1">
    <source>
        <dbReference type="EMBL" id="BDZ52411.1"/>
    </source>
</evidence>
<dbReference type="EMBL" id="AP027733">
    <property type="protein sequence ID" value="BDZ52411.1"/>
    <property type="molecule type" value="Genomic_DNA"/>
</dbReference>
<evidence type="ECO:0000313" key="2">
    <source>
        <dbReference type="Proteomes" id="UP001321486"/>
    </source>
</evidence>
<evidence type="ECO:0008006" key="3">
    <source>
        <dbReference type="Google" id="ProtNLM"/>
    </source>
</evidence>
<organism evidence="1 2">
    <name type="scientific">Frondihabitans sucicola</name>
    <dbReference type="NCBI Taxonomy" id="1268041"/>
    <lineage>
        <taxon>Bacteria</taxon>
        <taxon>Bacillati</taxon>
        <taxon>Actinomycetota</taxon>
        <taxon>Actinomycetes</taxon>
        <taxon>Micrococcales</taxon>
        <taxon>Microbacteriaceae</taxon>
        <taxon>Frondihabitans</taxon>
    </lineage>
</organism>
<name>A0ABN6Y8U9_9MICO</name>
<keyword evidence="1" id="KW-0614">Plasmid</keyword>
<accession>A0ABN6Y8U9</accession>
<gene>
    <name evidence="1" type="ORF">GCM10025867_46520</name>
</gene>
<protein>
    <recommendedName>
        <fullName evidence="3">SRPBCC domain-containing protein</fullName>
    </recommendedName>
</protein>
<keyword evidence="2" id="KW-1185">Reference proteome</keyword>